<dbReference type="SMART" id="SM00184">
    <property type="entry name" value="RING"/>
    <property type="match status" value="1"/>
</dbReference>
<keyword evidence="5" id="KW-1185">Reference proteome</keyword>
<feature type="compositionally biased region" description="Basic residues" evidence="2">
    <location>
        <begin position="84"/>
        <end position="103"/>
    </location>
</feature>
<evidence type="ECO:0000256" key="2">
    <source>
        <dbReference type="SAM" id="MobiDB-lite"/>
    </source>
</evidence>
<dbReference type="Gene3D" id="3.30.40.10">
    <property type="entry name" value="Zinc/RING finger domain, C3HC4 (zinc finger)"/>
    <property type="match status" value="1"/>
</dbReference>
<protein>
    <recommendedName>
        <fullName evidence="3">RING-type domain-containing protein</fullName>
    </recommendedName>
</protein>
<evidence type="ECO:0000256" key="1">
    <source>
        <dbReference type="PROSITE-ProRule" id="PRU00175"/>
    </source>
</evidence>
<name>A0AAN6JQ03_9BASI</name>
<comment type="caution">
    <text evidence="4">The sequence shown here is derived from an EMBL/GenBank/DDBJ whole genome shotgun (WGS) entry which is preliminary data.</text>
</comment>
<gene>
    <name evidence="4" type="ORF">OC846_005342</name>
</gene>
<proteinExistence type="predicted"/>
<dbReference type="SUPFAM" id="SSF57850">
    <property type="entry name" value="RING/U-box"/>
    <property type="match status" value="1"/>
</dbReference>
<feature type="compositionally biased region" description="Low complexity" evidence="2">
    <location>
        <begin position="105"/>
        <end position="117"/>
    </location>
</feature>
<sequence>MSSRSSSPGYQELGTTLPNRARQEDTDREIIEIIDSSDEEDNPASRPNLSVSNTTCLPCPSSNSAAPPSMTDYSSPTETPVLRRSTRNKPTKSYKSNRGKRAKASISRQDSSSTSSAQKRRSLSPTPLNPSAPKKANLSKDAEDERTPTKGNARALDPKTPSCSSSFMFVDVPNRTHAQASSSSTVLEKDTGSLRAKFALLEAKHADLEAKYACIAAEHTVLETEHAMLKTEHALLETRASVLESENMALSADRDGLQHYAKKTEEYLTCGVCMDIHLRPFTLDPCGHNCCLRCLHSWLATNRTCPLCAVNIKKAFPNTDMGSLAQLLVEQFPAKGHDEDDLGEAETLFLLTREGSSDRNFVRVRTSPAQAVSYYLDMPEDTKTMRVPATKGTPCDSGPTVRNFRGPVDPR</sequence>
<dbReference type="EMBL" id="JAPDMZ010000199">
    <property type="protein sequence ID" value="KAK0546279.1"/>
    <property type="molecule type" value="Genomic_DNA"/>
</dbReference>
<feature type="domain" description="RING-type" evidence="3">
    <location>
        <begin position="270"/>
        <end position="308"/>
    </location>
</feature>
<dbReference type="InterPro" id="IPR013083">
    <property type="entry name" value="Znf_RING/FYVE/PHD"/>
</dbReference>
<feature type="region of interest" description="Disordered" evidence="2">
    <location>
        <begin position="385"/>
        <end position="411"/>
    </location>
</feature>
<dbReference type="InterPro" id="IPR001841">
    <property type="entry name" value="Znf_RING"/>
</dbReference>
<feature type="compositionally biased region" description="Polar residues" evidence="2">
    <location>
        <begin position="45"/>
        <end position="56"/>
    </location>
</feature>
<dbReference type="Pfam" id="PF13923">
    <property type="entry name" value="zf-C3HC4_2"/>
    <property type="match status" value="1"/>
</dbReference>
<dbReference type="AlphaFoldDB" id="A0AAN6JQ03"/>
<keyword evidence="1" id="KW-0862">Zinc</keyword>
<evidence type="ECO:0000313" key="4">
    <source>
        <dbReference type="EMBL" id="KAK0546279.1"/>
    </source>
</evidence>
<feature type="compositionally biased region" description="Basic and acidic residues" evidence="2">
    <location>
        <begin position="138"/>
        <end position="148"/>
    </location>
</feature>
<keyword evidence="1" id="KW-0479">Metal-binding</keyword>
<evidence type="ECO:0000259" key="3">
    <source>
        <dbReference type="PROSITE" id="PS50089"/>
    </source>
</evidence>
<feature type="compositionally biased region" description="Polar residues" evidence="2">
    <location>
        <begin position="1"/>
        <end position="18"/>
    </location>
</feature>
<dbReference type="PROSITE" id="PS50089">
    <property type="entry name" value="ZF_RING_2"/>
    <property type="match status" value="1"/>
</dbReference>
<keyword evidence="1" id="KW-0863">Zinc-finger</keyword>
<reference evidence="4" key="1">
    <citation type="journal article" date="2023" name="PhytoFront">
        <title>Draft Genome Resources of Seven Strains of Tilletia horrida, Causal Agent of Kernel Smut of Rice.</title>
        <authorList>
            <person name="Khanal S."/>
            <person name="Antony Babu S."/>
            <person name="Zhou X.G."/>
        </authorList>
    </citation>
    <scope>NUCLEOTIDE SEQUENCE</scope>
    <source>
        <strain evidence="4">TX6</strain>
    </source>
</reference>
<feature type="region of interest" description="Disordered" evidence="2">
    <location>
        <begin position="1"/>
        <end position="163"/>
    </location>
</feature>
<evidence type="ECO:0000313" key="5">
    <source>
        <dbReference type="Proteomes" id="UP001176517"/>
    </source>
</evidence>
<dbReference type="Proteomes" id="UP001176517">
    <property type="component" value="Unassembled WGS sequence"/>
</dbReference>
<feature type="compositionally biased region" description="Basic and acidic residues" evidence="2">
    <location>
        <begin position="21"/>
        <end position="31"/>
    </location>
</feature>
<feature type="compositionally biased region" description="Low complexity" evidence="2">
    <location>
        <begin position="58"/>
        <end position="69"/>
    </location>
</feature>
<organism evidence="4 5">
    <name type="scientific">Tilletia horrida</name>
    <dbReference type="NCBI Taxonomy" id="155126"/>
    <lineage>
        <taxon>Eukaryota</taxon>
        <taxon>Fungi</taxon>
        <taxon>Dikarya</taxon>
        <taxon>Basidiomycota</taxon>
        <taxon>Ustilaginomycotina</taxon>
        <taxon>Exobasidiomycetes</taxon>
        <taxon>Tilletiales</taxon>
        <taxon>Tilletiaceae</taxon>
        <taxon>Tilletia</taxon>
    </lineage>
</organism>
<accession>A0AAN6JQ03</accession>
<dbReference type="GO" id="GO:0008270">
    <property type="term" value="F:zinc ion binding"/>
    <property type="evidence" value="ECO:0007669"/>
    <property type="project" value="UniProtKB-KW"/>
</dbReference>